<keyword evidence="5" id="KW-0175">Coiled coil</keyword>
<evidence type="ECO:0000313" key="7">
    <source>
        <dbReference type="Proteomes" id="UP000279457"/>
    </source>
</evidence>
<dbReference type="Gene3D" id="1.20.1710.10">
    <property type="entry name" value="IpaD-like"/>
    <property type="match status" value="1"/>
</dbReference>
<keyword evidence="7" id="KW-1185">Reference proteome</keyword>
<dbReference type="InterPro" id="IPR009483">
    <property type="entry name" value="IpaD/BipD/SipD"/>
</dbReference>
<dbReference type="SUPFAM" id="SSF140693">
    <property type="entry name" value="IpaD-like"/>
    <property type="match status" value="1"/>
</dbReference>
<comment type="similarity">
    <text evidence="2">Belongs to the invasin protein D family.</text>
</comment>
<dbReference type="Proteomes" id="UP000279457">
    <property type="component" value="Unassembled WGS sequence"/>
</dbReference>
<keyword evidence="4" id="KW-0843">Virulence</keyword>
<dbReference type="RefSeq" id="WP_124232484.1">
    <property type="nucleotide sequence ID" value="NZ_RHHM01000004.1"/>
</dbReference>
<dbReference type="GO" id="GO:0005576">
    <property type="term" value="C:extracellular region"/>
    <property type="evidence" value="ECO:0007669"/>
    <property type="project" value="UniProtKB-SubCell"/>
</dbReference>
<dbReference type="EMBL" id="RHHM01000004">
    <property type="protein sequence ID" value="RQM38961.1"/>
    <property type="molecule type" value="Genomic_DNA"/>
</dbReference>
<dbReference type="Pfam" id="PF06511">
    <property type="entry name" value="T3SS_TC"/>
    <property type="match status" value="2"/>
</dbReference>
<dbReference type="AlphaFoldDB" id="A0A3N6SJL2"/>
<proteinExistence type="inferred from homology"/>
<evidence type="ECO:0000256" key="2">
    <source>
        <dbReference type="ARBA" id="ARBA00007741"/>
    </source>
</evidence>
<evidence type="ECO:0000313" key="6">
    <source>
        <dbReference type="EMBL" id="RQM38961.1"/>
    </source>
</evidence>
<dbReference type="InterPro" id="IPR036708">
    <property type="entry name" value="BipD-like_sf"/>
</dbReference>
<evidence type="ECO:0000256" key="5">
    <source>
        <dbReference type="ARBA" id="ARBA00023054"/>
    </source>
</evidence>
<evidence type="ECO:0000256" key="3">
    <source>
        <dbReference type="ARBA" id="ARBA00022525"/>
    </source>
</evidence>
<name>A0A3N6SJL2_9GAMM</name>
<sequence length="376" mass="41544">MTELSNNTNISSSVLITRLFATKQAADNDMTTKMDTYTAITDSQSAEADPVALRLALNCLLPDESDQYTLAATAQKIAQLEAYLVDNQLDKSEYAGDKLSVAMQKTEQVYKSSSAATEDDIVTLINKQQQLVKISSDATDEIKIELRNQSLRIESTLVQAASVLTEESGNSHKDLTDGISDLIDNVKENYFDKYSDLMKHYTELYQLYNETVLATAAKVVTSGKDGNSVTFNATQMKEAYDQFEKQVASLEEKLGSVSGWGYMSDSEKEATRTIMAPAFDVSDNGTITFNLSEYNSSPNYPTGASDSSWEADIATTTYQSWLASFNAVGTSLQSYMQTFAQRYSQSVSTFNNLTSLLINNISVLNEYPKEVFKNLT</sequence>
<comment type="caution">
    <text evidence="6">The sequence shown here is derived from an EMBL/GenBank/DDBJ whole genome shotgun (WGS) entry which is preliminary data.</text>
</comment>
<organism evidence="6 7">
    <name type="scientific">Erwinia psidii</name>
    <dbReference type="NCBI Taxonomy" id="69224"/>
    <lineage>
        <taxon>Bacteria</taxon>
        <taxon>Pseudomonadati</taxon>
        <taxon>Pseudomonadota</taxon>
        <taxon>Gammaproteobacteria</taxon>
        <taxon>Enterobacterales</taxon>
        <taxon>Erwiniaceae</taxon>
        <taxon>Erwinia</taxon>
    </lineage>
</organism>
<keyword evidence="3" id="KW-0964">Secreted</keyword>
<evidence type="ECO:0000256" key="1">
    <source>
        <dbReference type="ARBA" id="ARBA00004613"/>
    </source>
</evidence>
<protein>
    <submittedName>
        <fullName evidence="6">IpaD/SipD/SspD family type III secretion system needle tip protein</fullName>
    </submittedName>
</protein>
<accession>A0A3N6SJL2</accession>
<evidence type="ECO:0000256" key="4">
    <source>
        <dbReference type="ARBA" id="ARBA00023026"/>
    </source>
</evidence>
<comment type="subcellular location">
    <subcellularLocation>
        <location evidence="1">Secreted</location>
    </subcellularLocation>
</comment>
<gene>
    <name evidence="6" type="ORF">EB241_07175</name>
</gene>
<dbReference type="OrthoDB" id="6619705at2"/>
<reference evidence="6 7" key="1">
    <citation type="submission" date="2018-10" db="EMBL/GenBank/DDBJ databases">
        <title>Draft genome sequence for the type isolate of Erwinia psidii, agent causal of bacterial blight in guava (Psidium guajava) and wilt and die-back of Eucalyptus spp.</title>
        <authorList>
            <person name="Hermenegildo P.S."/>
            <person name="Santos S.A."/>
            <person name="Guimaraes L.M.S."/>
            <person name="Vidigal P.M.P."/>
            <person name="Pereira I.C."/>
            <person name="Badel J.L."/>
            <person name="Alfenas-Zerbini P."/>
            <person name="Ferreira M.A.S.V."/>
            <person name="Alfenas A.C."/>
        </authorList>
    </citation>
    <scope>NUCLEOTIDE SEQUENCE [LARGE SCALE GENOMIC DNA]</scope>
    <source>
        <strain evidence="6 7">IBSBF 435</strain>
    </source>
</reference>